<evidence type="ECO:0000259" key="6">
    <source>
        <dbReference type="Pfam" id="PF14215"/>
    </source>
</evidence>
<dbReference type="Proteomes" id="UP001374584">
    <property type="component" value="Unassembled WGS sequence"/>
</dbReference>
<gene>
    <name evidence="7" type="ORF">VNO80_02663</name>
</gene>
<evidence type="ECO:0000256" key="1">
    <source>
        <dbReference type="ARBA" id="ARBA00023015"/>
    </source>
</evidence>
<dbReference type="Pfam" id="PF14215">
    <property type="entry name" value="bHLH-MYC_N"/>
    <property type="match status" value="1"/>
</dbReference>
<name>A0AAN9RLQ7_PHACN</name>
<dbReference type="PANTHER" id="PTHR11514:SF43">
    <property type="entry name" value="TRANSCRIPTION FACTOR MYC2"/>
    <property type="match status" value="1"/>
</dbReference>
<keyword evidence="1 4" id="KW-0805">Transcription regulation</keyword>
<accession>A0AAN9RLQ7</accession>
<comment type="caution">
    <text evidence="7">The sequence shown here is derived from an EMBL/GenBank/DDBJ whole genome shotgun (WGS) entry which is preliminary data.</text>
</comment>
<evidence type="ECO:0000256" key="3">
    <source>
        <dbReference type="ARBA" id="ARBA00023242"/>
    </source>
</evidence>
<organism evidence="7 8">
    <name type="scientific">Phaseolus coccineus</name>
    <name type="common">Scarlet runner bean</name>
    <name type="synonym">Phaseolus multiflorus</name>
    <dbReference type="NCBI Taxonomy" id="3886"/>
    <lineage>
        <taxon>Eukaryota</taxon>
        <taxon>Viridiplantae</taxon>
        <taxon>Streptophyta</taxon>
        <taxon>Embryophyta</taxon>
        <taxon>Tracheophyta</taxon>
        <taxon>Spermatophyta</taxon>
        <taxon>Magnoliopsida</taxon>
        <taxon>eudicotyledons</taxon>
        <taxon>Gunneridae</taxon>
        <taxon>Pentapetalae</taxon>
        <taxon>rosids</taxon>
        <taxon>fabids</taxon>
        <taxon>Fabales</taxon>
        <taxon>Fabaceae</taxon>
        <taxon>Papilionoideae</taxon>
        <taxon>50 kb inversion clade</taxon>
        <taxon>NPAAA clade</taxon>
        <taxon>indigoferoid/millettioid clade</taxon>
        <taxon>Phaseoleae</taxon>
        <taxon>Phaseolus</taxon>
    </lineage>
</organism>
<comment type="subcellular location">
    <subcellularLocation>
        <location evidence="4">Nucleus</location>
    </subcellularLocation>
</comment>
<feature type="compositionally biased region" description="Low complexity" evidence="5">
    <location>
        <begin position="254"/>
        <end position="275"/>
    </location>
</feature>
<dbReference type="GO" id="GO:0003700">
    <property type="term" value="F:DNA-binding transcription factor activity"/>
    <property type="evidence" value="ECO:0007669"/>
    <property type="project" value="InterPro"/>
</dbReference>
<dbReference type="AlphaFoldDB" id="A0AAN9RLQ7"/>
<keyword evidence="8" id="KW-1185">Reference proteome</keyword>
<proteinExistence type="predicted"/>
<evidence type="ECO:0000256" key="5">
    <source>
        <dbReference type="SAM" id="MobiDB-lite"/>
    </source>
</evidence>
<evidence type="ECO:0000256" key="2">
    <source>
        <dbReference type="ARBA" id="ARBA00023163"/>
    </source>
</evidence>
<dbReference type="PANTHER" id="PTHR11514">
    <property type="entry name" value="MYC"/>
    <property type="match status" value="1"/>
</dbReference>
<dbReference type="GO" id="GO:0005634">
    <property type="term" value="C:nucleus"/>
    <property type="evidence" value="ECO:0007669"/>
    <property type="project" value="UniProtKB-SubCell"/>
</dbReference>
<evidence type="ECO:0000256" key="4">
    <source>
        <dbReference type="RuleBase" id="RU369104"/>
    </source>
</evidence>
<sequence>MAASRPPTPQSMASSIIPLLHQSQFLPDLASLQRRLQMIFEGARERWMYAIYWEYSPADSLLCWGDGYYNGNGKAQKTASPTEQARRNRVLRLLNRLISGPSATDDDSDEDVTDPEWLFLLSMTRTFVNGSGVLGQAFLNSIPVWLTGSTQLSASACQRAWQLQQFGLQTMVCIPCPNGVVELASSEMVLPNLDLAIKVRDLINFNGPVADLTSAEIIRPREDKRLHERGSMEMHENGNLSKQSRGKEKESDSKCSWSLLSGSSDGGSDSTYSHSNDYSGPS</sequence>
<dbReference type="EMBL" id="JAYMYR010000002">
    <property type="protein sequence ID" value="KAK7377241.1"/>
    <property type="molecule type" value="Genomic_DNA"/>
</dbReference>
<dbReference type="InterPro" id="IPR025610">
    <property type="entry name" value="MYC/MYB_N"/>
</dbReference>
<evidence type="ECO:0000313" key="8">
    <source>
        <dbReference type="Proteomes" id="UP001374584"/>
    </source>
</evidence>
<dbReference type="InterPro" id="IPR045084">
    <property type="entry name" value="AIB/MYC-like"/>
</dbReference>
<evidence type="ECO:0000313" key="7">
    <source>
        <dbReference type="EMBL" id="KAK7377241.1"/>
    </source>
</evidence>
<dbReference type="GO" id="GO:0000976">
    <property type="term" value="F:transcription cis-regulatory region binding"/>
    <property type="evidence" value="ECO:0007669"/>
    <property type="project" value="TreeGrafter"/>
</dbReference>
<feature type="compositionally biased region" description="Basic and acidic residues" evidence="5">
    <location>
        <begin position="226"/>
        <end position="236"/>
    </location>
</feature>
<feature type="region of interest" description="Disordered" evidence="5">
    <location>
        <begin position="226"/>
        <end position="282"/>
    </location>
</feature>
<keyword evidence="3 4" id="KW-0539">Nucleus</keyword>
<feature type="domain" description="Transcription factor MYC/MYB N-terminal" evidence="6">
    <location>
        <begin position="32"/>
        <end position="201"/>
    </location>
</feature>
<keyword evidence="2 4" id="KW-0804">Transcription</keyword>
<reference evidence="7 8" key="1">
    <citation type="submission" date="2024-01" db="EMBL/GenBank/DDBJ databases">
        <title>The genomes of 5 underutilized Papilionoideae crops provide insights into root nodulation and disease resistanc.</title>
        <authorList>
            <person name="Jiang F."/>
        </authorList>
    </citation>
    <scope>NUCLEOTIDE SEQUENCE [LARGE SCALE GENOMIC DNA]</scope>
    <source>
        <strain evidence="7">JINMINGXINNONG_FW02</strain>
        <tissue evidence="7">Leaves</tissue>
    </source>
</reference>
<protein>
    <recommendedName>
        <fullName evidence="4">Transcription factor</fullName>
        <shortName evidence="4">bHLH transcription factor</shortName>
    </recommendedName>
    <alternativeName>
        <fullName evidence="4">Basic helix-loop-helix protein</fullName>
    </alternativeName>
</protein>